<dbReference type="AlphaFoldDB" id="A0AAF0QUX4"/>
<sequence>MLPDILMISSQVQGLDPLQSMFVQDYMMYSWQAVTSAVGEVSVSWTNPNGGGRGFTPLSKEVFM</sequence>
<dbReference type="EMBL" id="CP133616">
    <property type="protein sequence ID" value="WMV29896.1"/>
    <property type="molecule type" value="Genomic_DNA"/>
</dbReference>
<keyword evidence="2" id="KW-1185">Reference proteome</keyword>
<organism evidence="1 2">
    <name type="scientific">Solanum verrucosum</name>
    <dbReference type="NCBI Taxonomy" id="315347"/>
    <lineage>
        <taxon>Eukaryota</taxon>
        <taxon>Viridiplantae</taxon>
        <taxon>Streptophyta</taxon>
        <taxon>Embryophyta</taxon>
        <taxon>Tracheophyta</taxon>
        <taxon>Spermatophyta</taxon>
        <taxon>Magnoliopsida</taxon>
        <taxon>eudicotyledons</taxon>
        <taxon>Gunneridae</taxon>
        <taxon>Pentapetalae</taxon>
        <taxon>asterids</taxon>
        <taxon>lamiids</taxon>
        <taxon>Solanales</taxon>
        <taxon>Solanaceae</taxon>
        <taxon>Solanoideae</taxon>
        <taxon>Solaneae</taxon>
        <taxon>Solanum</taxon>
    </lineage>
</organism>
<accession>A0AAF0QUX4</accession>
<protein>
    <submittedName>
        <fullName evidence="1">Uncharacterized protein</fullName>
    </submittedName>
</protein>
<proteinExistence type="predicted"/>
<evidence type="ECO:0000313" key="2">
    <source>
        <dbReference type="Proteomes" id="UP001234989"/>
    </source>
</evidence>
<name>A0AAF0QUX4_SOLVR</name>
<gene>
    <name evidence="1" type="ORF">MTR67_023281</name>
</gene>
<evidence type="ECO:0000313" key="1">
    <source>
        <dbReference type="EMBL" id="WMV29896.1"/>
    </source>
</evidence>
<dbReference type="Proteomes" id="UP001234989">
    <property type="component" value="Chromosome 5"/>
</dbReference>
<reference evidence="1" key="1">
    <citation type="submission" date="2023-08" db="EMBL/GenBank/DDBJ databases">
        <title>A de novo genome assembly of Solanum verrucosum Schlechtendal, a Mexican diploid species geographically isolated from the other diploid A-genome species in potato relatives.</title>
        <authorList>
            <person name="Hosaka K."/>
        </authorList>
    </citation>
    <scope>NUCLEOTIDE SEQUENCE</scope>
    <source>
        <tissue evidence="1">Young leaves</tissue>
    </source>
</reference>